<sequence>MERPKKMTRNRQKIYSKGKLFSKIYRVLFISFLITILVQIYFGVAIYQNQQQQLIATGNLMIASVENLIGSELDSIRHVVRAMAFDSTIASYVSSKDISQKFQMKKNLDSMLTIIEGCNPNIYNIILYDGDEIYELKGNSGKNIPGALREVNEILKTKDVHYNLSFIEDGAINYMLLTMPFYAREEEYGVAYRKKGTVAFQIDMKQIEQILAKASYYDGILIELIDANSNSHYMGDTRGRLPASGDKAYYSVNASIDTYNMNLVIYIPKSINKTQTHFFITWVLVIFIVFAADSIVYTYILHTEIISPIGQLVKQLSEVRIYARSQKVTLSKDNEINLIAKEINTMIDKNKEQMQQIVSTQARLYEAELCNKETQAYALQLQINPHFLYNTLQCIRSMALANKIPEIADTVSSIAKILRYSTNIRQIVTVEEEKRLIEEYLHVCRVRFEFNYILDFEEGIEQYRTMKMVLQPLVENAIDHGLKPRAEIELCSAKDLTVTVCAYMQNGNLVFEVRDTGCRMTKETADSLNQRLNVQCELLQTGKHTESIGLSNVNGRIQCQYGDEYGVSIFLDREETGIKVIQPLVS</sequence>
<keyword evidence="2" id="KW-0597">Phosphoprotein</keyword>
<dbReference type="Pfam" id="PF06580">
    <property type="entry name" value="His_kinase"/>
    <property type="match status" value="1"/>
</dbReference>
<dbReference type="InterPro" id="IPR036890">
    <property type="entry name" value="HATPase_C_sf"/>
</dbReference>
<evidence type="ECO:0000256" key="2">
    <source>
        <dbReference type="ARBA" id="ARBA00022553"/>
    </source>
</evidence>
<dbReference type="Gene3D" id="6.10.340.10">
    <property type="match status" value="1"/>
</dbReference>
<protein>
    <submittedName>
        <fullName evidence="7">Sensor histidine kinase</fullName>
    </submittedName>
</protein>
<evidence type="ECO:0000256" key="4">
    <source>
        <dbReference type="ARBA" id="ARBA00022777"/>
    </source>
</evidence>
<evidence type="ECO:0000256" key="1">
    <source>
        <dbReference type="ARBA" id="ARBA00004370"/>
    </source>
</evidence>
<evidence type="ECO:0000256" key="5">
    <source>
        <dbReference type="SAM" id="Phobius"/>
    </source>
</evidence>
<dbReference type="Proteomes" id="UP000280696">
    <property type="component" value="Unassembled WGS sequence"/>
</dbReference>
<dbReference type="GO" id="GO:0016020">
    <property type="term" value="C:membrane"/>
    <property type="evidence" value="ECO:0007669"/>
    <property type="project" value="UniProtKB-SubCell"/>
</dbReference>
<dbReference type="AlphaFoldDB" id="A0A3A9A8H4"/>
<dbReference type="InterPro" id="IPR003594">
    <property type="entry name" value="HATPase_dom"/>
</dbReference>
<dbReference type="OrthoDB" id="138378at2"/>
<keyword evidence="5" id="KW-1133">Transmembrane helix</keyword>
<dbReference type="Pfam" id="PF02518">
    <property type="entry name" value="HATPase_c"/>
    <property type="match status" value="1"/>
</dbReference>
<keyword evidence="5" id="KW-0472">Membrane</keyword>
<dbReference type="PROSITE" id="PS50885">
    <property type="entry name" value="HAMP"/>
    <property type="match status" value="1"/>
</dbReference>
<dbReference type="PANTHER" id="PTHR34220:SF7">
    <property type="entry name" value="SENSOR HISTIDINE KINASE YPDA"/>
    <property type="match status" value="1"/>
</dbReference>
<evidence type="ECO:0000313" key="7">
    <source>
        <dbReference type="EMBL" id="RKI87749.1"/>
    </source>
</evidence>
<accession>A0A3A9A8H4</accession>
<feature type="domain" description="HAMP" evidence="6">
    <location>
        <begin position="303"/>
        <end position="355"/>
    </location>
</feature>
<dbReference type="EMBL" id="RAYQ01000036">
    <property type="protein sequence ID" value="RKI87749.1"/>
    <property type="molecule type" value="Genomic_DNA"/>
</dbReference>
<evidence type="ECO:0000256" key="3">
    <source>
        <dbReference type="ARBA" id="ARBA00022679"/>
    </source>
</evidence>
<dbReference type="Gene3D" id="3.30.565.10">
    <property type="entry name" value="Histidine kinase-like ATPase, C-terminal domain"/>
    <property type="match status" value="1"/>
</dbReference>
<organism evidence="7 8">
    <name type="scientific">Parablautia intestinalis</name>
    <dbReference type="NCBI Taxonomy" id="2320100"/>
    <lineage>
        <taxon>Bacteria</taxon>
        <taxon>Bacillati</taxon>
        <taxon>Bacillota</taxon>
        <taxon>Clostridia</taxon>
        <taxon>Lachnospirales</taxon>
        <taxon>Lachnospiraceae</taxon>
        <taxon>Parablautia</taxon>
    </lineage>
</organism>
<dbReference type="SUPFAM" id="SSF55874">
    <property type="entry name" value="ATPase domain of HSP90 chaperone/DNA topoisomerase II/histidine kinase"/>
    <property type="match status" value="1"/>
</dbReference>
<keyword evidence="5" id="KW-0812">Transmembrane</keyword>
<feature type="transmembrane region" description="Helical" evidence="5">
    <location>
        <begin position="279"/>
        <end position="300"/>
    </location>
</feature>
<feature type="transmembrane region" description="Helical" evidence="5">
    <location>
        <begin position="20"/>
        <end position="42"/>
    </location>
</feature>
<comment type="caution">
    <text evidence="7">The sequence shown here is derived from an EMBL/GenBank/DDBJ whole genome shotgun (WGS) entry which is preliminary data.</text>
</comment>
<evidence type="ECO:0000259" key="6">
    <source>
        <dbReference type="PROSITE" id="PS50885"/>
    </source>
</evidence>
<comment type="subcellular location">
    <subcellularLocation>
        <location evidence="1">Membrane</location>
    </subcellularLocation>
</comment>
<keyword evidence="4 7" id="KW-0418">Kinase</keyword>
<name>A0A3A9A8H4_9FIRM</name>
<dbReference type="GO" id="GO:0000155">
    <property type="term" value="F:phosphorelay sensor kinase activity"/>
    <property type="evidence" value="ECO:0007669"/>
    <property type="project" value="InterPro"/>
</dbReference>
<gene>
    <name evidence="7" type="ORF">D7V94_20425</name>
</gene>
<dbReference type="InterPro" id="IPR050640">
    <property type="entry name" value="Bact_2-comp_sensor_kinase"/>
</dbReference>
<dbReference type="InterPro" id="IPR003660">
    <property type="entry name" value="HAMP_dom"/>
</dbReference>
<proteinExistence type="predicted"/>
<reference evidence="7 8" key="1">
    <citation type="submission" date="2018-09" db="EMBL/GenBank/DDBJ databases">
        <title>Murine metabolic-syndrome-specific gut microbial biobank.</title>
        <authorList>
            <person name="Liu C."/>
        </authorList>
    </citation>
    <scope>NUCLEOTIDE SEQUENCE [LARGE SCALE GENOMIC DNA]</scope>
    <source>
        <strain evidence="7 8">0.1xD8-82</strain>
    </source>
</reference>
<dbReference type="PANTHER" id="PTHR34220">
    <property type="entry name" value="SENSOR HISTIDINE KINASE YPDA"/>
    <property type="match status" value="1"/>
</dbReference>
<keyword evidence="3" id="KW-0808">Transferase</keyword>
<evidence type="ECO:0000313" key="8">
    <source>
        <dbReference type="Proteomes" id="UP000280696"/>
    </source>
</evidence>
<keyword evidence="8" id="KW-1185">Reference proteome</keyword>
<dbReference type="InterPro" id="IPR010559">
    <property type="entry name" value="Sig_transdc_His_kin_internal"/>
</dbReference>